<evidence type="ECO:0000256" key="1">
    <source>
        <dbReference type="ARBA" id="ARBA00022737"/>
    </source>
</evidence>
<dbReference type="InterPro" id="IPR011990">
    <property type="entry name" value="TPR-like_helical_dom_sf"/>
</dbReference>
<dbReference type="Pfam" id="PF13432">
    <property type="entry name" value="TPR_16"/>
    <property type="match status" value="1"/>
</dbReference>
<evidence type="ECO:0000313" key="6">
    <source>
        <dbReference type="Proteomes" id="UP000217507"/>
    </source>
</evidence>
<evidence type="ECO:0000256" key="3">
    <source>
        <dbReference type="PROSITE-ProRule" id="PRU00339"/>
    </source>
</evidence>
<dbReference type="InterPro" id="IPR019734">
    <property type="entry name" value="TPR_rpt"/>
</dbReference>
<accession>A0A1Z4KJT2</accession>
<dbReference type="Proteomes" id="UP000217507">
    <property type="component" value="Chromosome"/>
</dbReference>
<keyword evidence="4" id="KW-0175">Coiled coil</keyword>
<keyword evidence="2 3" id="KW-0802">TPR repeat</keyword>
<evidence type="ECO:0000313" key="5">
    <source>
        <dbReference type="EMBL" id="BAY69235.1"/>
    </source>
</evidence>
<dbReference type="PROSITE" id="PS50293">
    <property type="entry name" value="TPR_REGION"/>
    <property type="match status" value="1"/>
</dbReference>
<dbReference type="Pfam" id="PF13424">
    <property type="entry name" value="TPR_12"/>
    <property type="match status" value="1"/>
</dbReference>
<dbReference type="SUPFAM" id="SSF48452">
    <property type="entry name" value="TPR-like"/>
    <property type="match status" value="1"/>
</dbReference>
<evidence type="ECO:0000256" key="4">
    <source>
        <dbReference type="SAM" id="Coils"/>
    </source>
</evidence>
<organism evidence="5 6">
    <name type="scientific">Trichormus variabilis NIES-23</name>
    <dbReference type="NCBI Taxonomy" id="1973479"/>
    <lineage>
        <taxon>Bacteria</taxon>
        <taxon>Bacillati</taxon>
        <taxon>Cyanobacteriota</taxon>
        <taxon>Cyanophyceae</taxon>
        <taxon>Nostocales</taxon>
        <taxon>Nostocaceae</taxon>
        <taxon>Trichormus</taxon>
    </lineage>
</organism>
<feature type="repeat" description="TPR" evidence="3">
    <location>
        <begin position="141"/>
        <end position="174"/>
    </location>
</feature>
<sequence length="232" mass="25991">MKQKSQMETRFVKPLSCLTLSIITTIGILPPATAQETSPAKSACEQVLSNAEQKPLTKQVQKLAQFADPQQERSQMIQQANALFSQGDLPGAEENLCKFLKKYSDDAFGHFQLGNVFFRGKKVEAAISAYQEAIRLRSRYAVAYNALGIVYASQSRWSEAIVQYQKALEINPDYGDALTNVALALWQTNKKDEALASLEKALNIFKKQNRNEKANQVEQLLQRIKNSDDNLS</sequence>
<dbReference type="SMART" id="SM00028">
    <property type="entry name" value="TPR"/>
    <property type="match status" value="4"/>
</dbReference>
<reference evidence="5 6" key="1">
    <citation type="submission" date="2017-06" db="EMBL/GenBank/DDBJ databases">
        <title>Genome sequencing of cyanobaciteial culture collection at National Institute for Environmental Studies (NIES).</title>
        <authorList>
            <person name="Hirose Y."/>
            <person name="Shimura Y."/>
            <person name="Fujisawa T."/>
            <person name="Nakamura Y."/>
            <person name="Kawachi M."/>
        </authorList>
    </citation>
    <scope>NUCLEOTIDE SEQUENCE [LARGE SCALE GENOMIC DNA]</scope>
    <source>
        <strain evidence="5 6">NIES-23</strain>
    </source>
</reference>
<dbReference type="Gene3D" id="1.25.40.10">
    <property type="entry name" value="Tetratricopeptide repeat domain"/>
    <property type="match status" value="2"/>
</dbReference>
<dbReference type="EMBL" id="AP018216">
    <property type="protein sequence ID" value="BAY69235.1"/>
    <property type="molecule type" value="Genomic_DNA"/>
</dbReference>
<keyword evidence="1" id="KW-0677">Repeat</keyword>
<feature type="coiled-coil region" evidence="4">
    <location>
        <begin position="195"/>
        <end position="230"/>
    </location>
</feature>
<dbReference type="InterPro" id="IPR051685">
    <property type="entry name" value="Ycf3/AcsC/BcsC/TPR_MFPF"/>
</dbReference>
<evidence type="ECO:0000256" key="2">
    <source>
        <dbReference type="ARBA" id="ARBA00022803"/>
    </source>
</evidence>
<protein>
    <submittedName>
        <fullName evidence="5">Uncharacterized protein</fullName>
    </submittedName>
</protein>
<feature type="repeat" description="TPR" evidence="3">
    <location>
        <begin position="107"/>
        <end position="140"/>
    </location>
</feature>
<gene>
    <name evidence="5" type="ORF">NIES23_20280</name>
</gene>
<dbReference type="PANTHER" id="PTHR44943">
    <property type="entry name" value="CELLULOSE SYNTHASE OPERON PROTEIN C"/>
    <property type="match status" value="1"/>
</dbReference>
<proteinExistence type="predicted"/>
<dbReference type="PANTHER" id="PTHR44943:SF8">
    <property type="entry name" value="TPR REPEAT-CONTAINING PROTEIN MJ0263"/>
    <property type="match status" value="1"/>
</dbReference>
<name>A0A1Z4KJT2_ANAVA</name>
<dbReference type="PROSITE" id="PS50005">
    <property type="entry name" value="TPR"/>
    <property type="match status" value="2"/>
</dbReference>
<dbReference type="AlphaFoldDB" id="A0A1Z4KJT2"/>